<gene>
    <name evidence="3" type="ORF">FD41_GL000232</name>
</gene>
<evidence type="ECO:0000313" key="4">
    <source>
        <dbReference type="Proteomes" id="UP000051966"/>
    </source>
</evidence>
<dbReference type="Gene3D" id="3.90.230.10">
    <property type="entry name" value="Creatinase/methionine aminopeptidase superfamily"/>
    <property type="match status" value="1"/>
</dbReference>
<sequence length="367" mass="40589">MILTILKRSDHLNKRITALQTTIQGLGLDAFLITNALSLKYLSGFDGLDGDGCLVVTPDAVTLITDARYQEALEQSLPKSFQLEITRDYYQVARKVLADQKYQKVGFETSASYELYRTLYQLFGEKLVPENGLVEKQREVKDANEVSALKKATALASDGFAALLNYAAVGQTEREVSNWLNNWMLVHGAEKPSFDTIVASGYRSALPHGSASDKQLQQGDIVTVDFGYYVDGYTSDMTRTFALGDPGDELKKVYDIVREAQEKMFNVIKPGANGQQVDAAGRDYIDQQGYGSFYNHGSGHGIGLAIHEGPNFGPRWQSNVITESNVMTVEPGIYLPDKGGVRIEDDLLITKTGYQRLTTANRNLIML</sequence>
<dbReference type="EMBL" id="AZFY01000085">
    <property type="protein sequence ID" value="KRM08455.1"/>
    <property type="molecule type" value="Genomic_DNA"/>
</dbReference>
<proteinExistence type="predicted"/>
<dbReference type="Pfam" id="PF01321">
    <property type="entry name" value="Creatinase_N"/>
    <property type="match status" value="1"/>
</dbReference>
<name>A0A0R1VRU4_9LACO</name>
<reference evidence="3 4" key="1">
    <citation type="journal article" date="2015" name="Genome Announc.">
        <title>Expanding the biotechnology potential of lactobacilli through comparative genomics of 213 strains and associated genera.</title>
        <authorList>
            <person name="Sun Z."/>
            <person name="Harris H.M."/>
            <person name="McCann A."/>
            <person name="Guo C."/>
            <person name="Argimon S."/>
            <person name="Zhang W."/>
            <person name="Yang X."/>
            <person name="Jeffery I.B."/>
            <person name="Cooney J.C."/>
            <person name="Kagawa T.F."/>
            <person name="Liu W."/>
            <person name="Song Y."/>
            <person name="Salvetti E."/>
            <person name="Wrobel A."/>
            <person name="Rasinkangas P."/>
            <person name="Parkhill J."/>
            <person name="Rea M.C."/>
            <person name="O'Sullivan O."/>
            <person name="Ritari J."/>
            <person name="Douillard F.P."/>
            <person name="Paul Ross R."/>
            <person name="Yang R."/>
            <person name="Briner A.E."/>
            <person name="Felis G.E."/>
            <person name="de Vos W.M."/>
            <person name="Barrangou R."/>
            <person name="Klaenhammer T.R."/>
            <person name="Caufield P.W."/>
            <person name="Cui Y."/>
            <person name="Zhang H."/>
            <person name="O'Toole P.W."/>
        </authorList>
    </citation>
    <scope>NUCLEOTIDE SEQUENCE [LARGE SCALE GENOMIC DNA]</scope>
    <source>
        <strain evidence="3 4">DSM 18382</strain>
    </source>
</reference>
<dbReference type="SUPFAM" id="SSF55920">
    <property type="entry name" value="Creatinase/aminopeptidase"/>
    <property type="match status" value="1"/>
</dbReference>
<dbReference type="PANTHER" id="PTHR46112:SF3">
    <property type="entry name" value="AMINOPEPTIDASE YPDF"/>
    <property type="match status" value="1"/>
</dbReference>
<dbReference type="SUPFAM" id="SSF53092">
    <property type="entry name" value="Creatinase/prolidase N-terminal domain"/>
    <property type="match status" value="1"/>
</dbReference>
<feature type="domain" description="Creatinase N-terminal" evidence="2">
    <location>
        <begin position="15"/>
        <end position="140"/>
    </location>
</feature>
<dbReference type="Pfam" id="PF00557">
    <property type="entry name" value="Peptidase_M24"/>
    <property type="match status" value="1"/>
</dbReference>
<dbReference type="InterPro" id="IPR000994">
    <property type="entry name" value="Pept_M24"/>
</dbReference>
<dbReference type="InterPro" id="IPR036005">
    <property type="entry name" value="Creatinase/aminopeptidase-like"/>
</dbReference>
<comment type="caution">
    <text evidence="3">The sequence shown here is derived from an EMBL/GenBank/DDBJ whole genome shotgun (WGS) entry which is preliminary data.</text>
</comment>
<protein>
    <submittedName>
        <fullName evidence="3">Xaa-Pro dipeptidase</fullName>
    </submittedName>
</protein>
<dbReference type="PATRIC" id="fig|1423743.5.peg.245"/>
<dbReference type="InterPro" id="IPR050659">
    <property type="entry name" value="Peptidase_M24B"/>
</dbReference>
<dbReference type="InterPro" id="IPR029149">
    <property type="entry name" value="Creatin/AminoP/Spt16_N"/>
</dbReference>
<dbReference type="AlphaFoldDB" id="A0A0R1VRU4"/>
<organism evidence="3 4">
    <name type="scientific">Lentilactobacillus farraginis DSM 18382 = JCM 14108</name>
    <dbReference type="NCBI Taxonomy" id="1423743"/>
    <lineage>
        <taxon>Bacteria</taxon>
        <taxon>Bacillati</taxon>
        <taxon>Bacillota</taxon>
        <taxon>Bacilli</taxon>
        <taxon>Lactobacillales</taxon>
        <taxon>Lactobacillaceae</taxon>
        <taxon>Lentilactobacillus</taxon>
    </lineage>
</organism>
<evidence type="ECO:0000259" key="2">
    <source>
        <dbReference type="Pfam" id="PF01321"/>
    </source>
</evidence>
<keyword evidence="4" id="KW-1185">Reference proteome</keyword>
<dbReference type="CDD" id="cd01092">
    <property type="entry name" value="APP-like"/>
    <property type="match status" value="1"/>
</dbReference>
<evidence type="ECO:0000313" key="3">
    <source>
        <dbReference type="EMBL" id="KRM08455.1"/>
    </source>
</evidence>
<dbReference type="PANTHER" id="PTHR46112">
    <property type="entry name" value="AMINOPEPTIDASE"/>
    <property type="match status" value="1"/>
</dbReference>
<dbReference type="Proteomes" id="UP000051966">
    <property type="component" value="Unassembled WGS sequence"/>
</dbReference>
<dbReference type="Gene3D" id="3.40.350.10">
    <property type="entry name" value="Creatinase/prolidase N-terminal domain"/>
    <property type="match status" value="1"/>
</dbReference>
<dbReference type="InterPro" id="IPR000587">
    <property type="entry name" value="Creatinase_N"/>
</dbReference>
<feature type="domain" description="Peptidase M24" evidence="1">
    <location>
        <begin position="148"/>
        <end position="351"/>
    </location>
</feature>
<evidence type="ECO:0000259" key="1">
    <source>
        <dbReference type="Pfam" id="PF00557"/>
    </source>
</evidence>
<accession>A0A0R1VRU4</accession>